<dbReference type="KEGG" id="ctm:Cabther_B0421"/>
<protein>
    <submittedName>
        <fullName evidence="1">Uncharacterized protein</fullName>
    </submittedName>
</protein>
<evidence type="ECO:0000313" key="1">
    <source>
        <dbReference type="EMBL" id="AEP13422.1"/>
    </source>
</evidence>
<proteinExistence type="predicted"/>
<keyword evidence="2" id="KW-1185">Reference proteome</keyword>
<dbReference type="HOGENOM" id="CLU_182363_0_0_0"/>
<dbReference type="AlphaFoldDB" id="G2LLE7"/>
<sequence>MVKLARLLGDQGIVLPVKEEQLRRLNPFAVAFRYDDMEIAPVAQEGMTSLIAEIRRWAEAEVRAATKREESYGPDEH</sequence>
<name>G2LLE7_CHLTF</name>
<gene>
    <name evidence="1" type="ordered locus">Cabther_B0421</name>
</gene>
<dbReference type="EMBL" id="CP002515">
    <property type="protein sequence ID" value="AEP13422.1"/>
    <property type="molecule type" value="Genomic_DNA"/>
</dbReference>
<dbReference type="Proteomes" id="UP000006791">
    <property type="component" value="Chromosome 2"/>
</dbReference>
<reference evidence="1 2" key="1">
    <citation type="journal article" date="2012" name="Environ. Microbiol.">
        <title>Complete genome of Candidatus Chloracidobacterium thermophilum, a chlorophyll-based photoheterotroph belonging to the phylum Acidobacteria.</title>
        <authorList>
            <person name="Garcia Costas A.M."/>
            <person name="Liu Z."/>
            <person name="Tomsho L.P."/>
            <person name="Schuster S.C."/>
            <person name="Ward D.M."/>
            <person name="Bryant D.A."/>
        </authorList>
    </citation>
    <scope>NUCLEOTIDE SEQUENCE [LARGE SCALE GENOMIC DNA]</scope>
    <source>
        <strain evidence="1 2">B</strain>
    </source>
</reference>
<accession>G2LLE7</accession>
<dbReference type="STRING" id="981222.Cabther_B0421"/>
<evidence type="ECO:0000313" key="2">
    <source>
        <dbReference type="Proteomes" id="UP000006791"/>
    </source>
</evidence>
<organism evidence="1 2">
    <name type="scientific">Chloracidobacterium thermophilum (strain B)</name>
    <dbReference type="NCBI Taxonomy" id="981222"/>
    <lineage>
        <taxon>Bacteria</taxon>
        <taxon>Pseudomonadati</taxon>
        <taxon>Acidobacteriota</taxon>
        <taxon>Terriglobia</taxon>
        <taxon>Terriglobales</taxon>
        <taxon>Acidobacteriaceae</taxon>
        <taxon>Chloracidobacterium</taxon>
    </lineage>
</organism>